<keyword evidence="3" id="KW-1185">Reference proteome</keyword>
<reference evidence="3" key="1">
    <citation type="journal article" date="2019" name="Int. J. Syst. Evol. Microbiol.">
        <title>The Global Catalogue of Microorganisms (GCM) 10K type strain sequencing project: providing services to taxonomists for standard genome sequencing and annotation.</title>
        <authorList>
            <consortium name="The Broad Institute Genomics Platform"/>
            <consortium name="The Broad Institute Genome Sequencing Center for Infectious Disease"/>
            <person name="Wu L."/>
            <person name="Ma J."/>
        </authorList>
    </citation>
    <scope>NUCLEOTIDE SEQUENCE [LARGE SCALE GENOMIC DNA]</scope>
    <source>
        <strain evidence="3">JCM 31202</strain>
    </source>
</reference>
<gene>
    <name evidence="2" type="ORF">ACFQ11_33135</name>
</gene>
<dbReference type="Pfam" id="PF13460">
    <property type="entry name" value="NAD_binding_10"/>
    <property type="match status" value="1"/>
</dbReference>
<feature type="domain" description="NAD(P)-binding" evidence="1">
    <location>
        <begin position="7"/>
        <end position="207"/>
    </location>
</feature>
<name>A0ABW3F0D9_9ACTN</name>
<sequence length="218" mass="22854">MRLTIFGATGGTGLRVVRRALIDGHRVTAVVRDPARLPADLRDRAGGPALDVVRADVMDPDAVQAAVKGRDAVVSAIGTREGRAPTTVCADSARSITAAMAAAGERRFVMVSASGFANGPGDDPLTRFVVKPLLLKPMLKHAFADMRRAEDVVRASGLDWTIVRPPRLTDGDGKGRYRAAVDRNVLGGFTLARADLALALLDHAADPSSIGRVVSVAG</sequence>
<evidence type="ECO:0000313" key="2">
    <source>
        <dbReference type="EMBL" id="MFD0905259.1"/>
    </source>
</evidence>
<comment type="caution">
    <text evidence="2">The sequence shown here is derived from an EMBL/GenBank/DDBJ whole genome shotgun (WGS) entry which is preliminary data.</text>
</comment>
<evidence type="ECO:0000313" key="3">
    <source>
        <dbReference type="Proteomes" id="UP001596972"/>
    </source>
</evidence>
<accession>A0ABW3F0D9</accession>
<dbReference type="PANTHER" id="PTHR43355:SF2">
    <property type="entry name" value="FLAVIN REDUCTASE (NADPH)"/>
    <property type="match status" value="1"/>
</dbReference>
<dbReference type="InterPro" id="IPR051606">
    <property type="entry name" value="Polyketide_Oxido-like"/>
</dbReference>
<dbReference type="Proteomes" id="UP001596972">
    <property type="component" value="Unassembled WGS sequence"/>
</dbReference>
<evidence type="ECO:0000259" key="1">
    <source>
        <dbReference type="Pfam" id="PF13460"/>
    </source>
</evidence>
<dbReference type="InterPro" id="IPR016040">
    <property type="entry name" value="NAD(P)-bd_dom"/>
</dbReference>
<dbReference type="RefSeq" id="WP_378305983.1">
    <property type="nucleotide sequence ID" value="NZ_JBHTJA010000124.1"/>
</dbReference>
<dbReference type="PANTHER" id="PTHR43355">
    <property type="entry name" value="FLAVIN REDUCTASE (NADPH)"/>
    <property type="match status" value="1"/>
</dbReference>
<organism evidence="2 3">
    <name type="scientific">Actinomadura sediminis</name>
    <dbReference type="NCBI Taxonomy" id="1038904"/>
    <lineage>
        <taxon>Bacteria</taxon>
        <taxon>Bacillati</taxon>
        <taxon>Actinomycetota</taxon>
        <taxon>Actinomycetes</taxon>
        <taxon>Streptosporangiales</taxon>
        <taxon>Thermomonosporaceae</taxon>
        <taxon>Actinomadura</taxon>
    </lineage>
</organism>
<dbReference type="SUPFAM" id="SSF51735">
    <property type="entry name" value="NAD(P)-binding Rossmann-fold domains"/>
    <property type="match status" value="1"/>
</dbReference>
<proteinExistence type="predicted"/>
<dbReference type="Gene3D" id="3.40.50.720">
    <property type="entry name" value="NAD(P)-binding Rossmann-like Domain"/>
    <property type="match status" value="1"/>
</dbReference>
<dbReference type="EMBL" id="JBHTJA010000124">
    <property type="protein sequence ID" value="MFD0905259.1"/>
    <property type="molecule type" value="Genomic_DNA"/>
</dbReference>
<dbReference type="InterPro" id="IPR036291">
    <property type="entry name" value="NAD(P)-bd_dom_sf"/>
</dbReference>
<protein>
    <submittedName>
        <fullName evidence="2">NAD(P)-dependent oxidoreductase</fullName>
    </submittedName>
</protein>